<organism evidence="1">
    <name type="scientific">marine metagenome</name>
    <dbReference type="NCBI Taxonomy" id="408172"/>
    <lineage>
        <taxon>unclassified sequences</taxon>
        <taxon>metagenomes</taxon>
        <taxon>ecological metagenomes</taxon>
    </lineage>
</organism>
<protein>
    <submittedName>
        <fullName evidence="1">Uncharacterized protein</fullName>
    </submittedName>
</protein>
<sequence>MDLPRTDALGEHGQQSYAVTVHSPQIRFNQRLCRQR</sequence>
<proteinExistence type="predicted"/>
<accession>A0A382L1U6</accession>
<dbReference type="EMBL" id="UINC01083745">
    <property type="protein sequence ID" value="SVC29753.1"/>
    <property type="molecule type" value="Genomic_DNA"/>
</dbReference>
<name>A0A382L1U6_9ZZZZ</name>
<dbReference type="AlphaFoldDB" id="A0A382L1U6"/>
<gene>
    <name evidence="1" type="ORF">METZ01_LOCUS282607</name>
</gene>
<evidence type="ECO:0000313" key="1">
    <source>
        <dbReference type="EMBL" id="SVC29753.1"/>
    </source>
</evidence>
<feature type="non-terminal residue" evidence="1">
    <location>
        <position position="36"/>
    </location>
</feature>
<reference evidence="1" key="1">
    <citation type="submission" date="2018-05" db="EMBL/GenBank/DDBJ databases">
        <authorList>
            <person name="Lanie J.A."/>
            <person name="Ng W.-L."/>
            <person name="Kazmierczak K.M."/>
            <person name="Andrzejewski T.M."/>
            <person name="Davidsen T.M."/>
            <person name="Wayne K.J."/>
            <person name="Tettelin H."/>
            <person name="Glass J.I."/>
            <person name="Rusch D."/>
            <person name="Podicherti R."/>
            <person name="Tsui H.-C.T."/>
            <person name="Winkler M.E."/>
        </authorList>
    </citation>
    <scope>NUCLEOTIDE SEQUENCE</scope>
</reference>